<organism evidence="2 3">
    <name type="scientific">Cutaneotrichosporon oleaginosum</name>
    <dbReference type="NCBI Taxonomy" id="879819"/>
    <lineage>
        <taxon>Eukaryota</taxon>
        <taxon>Fungi</taxon>
        <taxon>Dikarya</taxon>
        <taxon>Basidiomycota</taxon>
        <taxon>Agaricomycotina</taxon>
        <taxon>Tremellomycetes</taxon>
        <taxon>Trichosporonales</taxon>
        <taxon>Trichosporonaceae</taxon>
        <taxon>Cutaneotrichosporon</taxon>
    </lineage>
</organism>
<accession>A0A0J0XV75</accession>
<reference evidence="2 3" key="1">
    <citation type="submission" date="2015-03" db="EMBL/GenBank/DDBJ databases">
        <title>Genomics and transcriptomics of the oil-accumulating basidiomycete yeast T. oleaginosus allow insights into substrate utilization and the diverse evolutionary trajectories of mating systems in fungi.</title>
        <authorList>
            <consortium name="DOE Joint Genome Institute"/>
            <person name="Kourist R."/>
            <person name="Kracht O."/>
            <person name="Bracharz F."/>
            <person name="Lipzen A."/>
            <person name="Nolan M."/>
            <person name="Ohm R."/>
            <person name="Grigoriev I."/>
            <person name="Sun S."/>
            <person name="Heitman J."/>
            <person name="Bruck T."/>
            <person name="Nowrousian M."/>
        </authorList>
    </citation>
    <scope>NUCLEOTIDE SEQUENCE [LARGE SCALE GENOMIC DNA]</scope>
    <source>
        <strain evidence="2 3">IBC0246</strain>
    </source>
</reference>
<dbReference type="InterPro" id="IPR038595">
    <property type="entry name" value="LOR_sf"/>
</dbReference>
<dbReference type="Gene3D" id="2.40.160.200">
    <property type="entry name" value="LURP1-related"/>
    <property type="match status" value="1"/>
</dbReference>
<dbReference type="Proteomes" id="UP000053611">
    <property type="component" value="Unassembled WGS sequence"/>
</dbReference>
<dbReference type="OrthoDB" id="97518at2759"/>
<dbReference type="EMBL" id="KQ087183">
    <property type="protein sequence ID" value="KLT44965.1"/>
    <property type="molecule type" value="Genomic_DNA"/>
</dbReference>
<evidence type="ECO:0000313" key="2">
    <source>
        <dbReference type="EMBL" id="KLT44965.1"/>
    </source>
</evidence>
<keyword evidence="3" id="KW-1185">Reference proteome</keyword>
<gene>
    <name evidence="2" type="ORF">CC85DRAFT_282883</name>
</gene>
<dbReference type="AlphaFoldDB" id="A0A0J0XV75"/>
<protein>
    <recommendedName>
        <fullName evidence="4">DUF567-domain-containing protein</fullName>
    </recommendedName>
</protein>
<dbReference type="STRING" id="879819.A0A0J0XV75"/>
<evidence type="ECO:0000313" key="3">
    <source>
        <dbReference type="Proteomes" id="UP000053611"/>
    </source>
</evidence>
<evidence type="ECO:0000256" key="1">
    <source>
        <dbReference type="ARBA" id="ARBA00005437"/>
    </source>
</evidence>
<dbReference type="RefSeq" id="XP_018281456.1">
    <property type="nucleotide sequence ID" value="XM_018422144.1"/>
</dbReference>
<dbReference type="Pfam" id="PF04525">
    <property type="entry name" value="LOR"/>
    <property type="match status" value="1"/>
</dbReference>
<dbReference type="InterPro" id="IPR007612">
    <property type="entry name" value="LOR"/>
</dbReference>
<sequence>MNIDRSQIPMLYPAPTQLEVVPGFAIGSQVTLILKESLDNFSIRDIDNQPVLSLKSRFGFARRKDFIDNYGHTVFSLKEKKYAFTGLDSSQREVLTVHSPVVTADTKLDATFVNTFTHTPETVTIQGRWPGDIVEVFWHGHLIAVIMRRLTKRDILGQNTYILTIAPNVDICLMAALCICVDERREAT</sequence>
<dbReference type="SUPFAM" id="SSF54518">
    <property type="entry name" value="Tubby C-terminal domain-like"/>
    <property type="match status" value="1"/>
</dbReference>
<proteinExistence type="inferred from homology"/>
<dbReference type="InterPro" id="IPR025659">
    <property type="entry name" value="Tubby-like_C"/>
</dbReference>
<evidence type="ECO:0008006" key="4">
    <source>
        <dbReference type="Google" id="ProtNLM"/>
    </source>
</evidence>
<dbReference type="GeneID" id="28982747"/>
<comment type="similarity">
    <text evidence="1">Belongs to the LOR family.</text>
</comment>
<name>A0A0J0XV75_9TREE</name>